<feature type="region of interest" description="Disordered" evidence="1">
    <location>
        <begin position="1"/>
        <end position="23"/>
    </location>
</feature>
<comment type="caution">
    <text evidence="2">The sequence shown here is derived from an EMBL/GenBank/DDBJ whole genome shotgun (WGS) entry which is preliminary data.</text>
</comment>
<protein>
    <submittedName>
        <fullName evidence="2">Uncharacterized protein</fullName>
    </submittedName>
</protein>
<organism evidence="2 3">
    <name type="scientific">Candidatus Uhrbacteria bacterium RIFCSPHIGHO2_02_FULL_53_13</name>
    <dbReference type="NCBI Taxonomy" id="1802389"/>
    <lineage>
        <taxon>Bacteria</taxon>
        <taxon>Candidatus Uhriibacteriota</taxon>
    </lineage>
</organism>
<evidence type="ECO:0000313" key="3">
    <source>
        <dbReference type="Proteomes" id="UP000177097"/>
    </source>
</evidence>
<accession>A0A1F7U0U3</accession>
<name>A0A1F7U0U3_9BACT</name>
<dbReference type="EMBL" id="MGDX01000012">
    <property type="protein sequence ID" value="OGL71438.1"/>
    <property type="molecule type" value="Genomic_DNA"/>
</dbReference>
<reference evidence="2 3" key="1">
    <citation type="journal article" date="2016" name="Nat. Commun.">
        <title>Thousands of microbial genomes shed light on interconnected biogeochemical processes in an aquifer system.</title>
        <authorList>
            <person name="Anantharaman K."/>
            <person name="Brown C.T."/>
            <person name="Hug L.A."/>
            <person name="Sharon I."/>
            <person name="Castelle C.J."/>
            <person name="Probst A.J."/>
            <person name="Thomas B.C."/>
            <person name="Singh A."/>
            <person name="Wilkins M.J."/>
            <person name="Karaoz U."/>
            <person name="Brodie E.L."/>
            <person name="Williams K.H."/>
            <person name="Hubbard S.S."/>
            <person name="Banfield J.F."/>
        </authorList>
    </citation>
    <scope>NUCLEOTIDE SEQUENCE [LARGE SCALE GENOMIC DNA]</scope>
</reference>
<feature type="region of interest" description="Disordered" evidence="1">
    <location>
        <begin position="46"/>
        <end position="79"/>
    </location>
</feature>
<dbReference type="AlphaFoldDB" id="A0A1F7U0U3"/>
<proteinExistence type="predicted"/>
<gene>
    <name evidence="2" type="ORF">A3C17_03545</name>
</gene>
<sequence>MDWNEQCPFLCASAPPTPRPRMRADALTDRERFWMQELSPFEFERLARTPVDTPLYPDPVEGDPEHNNAPPDGGEYSRE</sequence>
<dbReference type="Proteomes" id="UP000177097">
    <property type="component" value="Unassembled WGS sequence"/>
</dbReference>
<evidence type="ECO:0000313" key="2">
    <source>
        <dbReference type="EMBL" id="OGL71438.1"/>
    </source>
</evidence>
<evidence type="ECO:0000256" key="1">
    <source>
        <dbReference type="SAM" id="MobiDB-lite"/>
    </source>
</evidence>